<dbReference type="RefSeq" id="WP_172148183.1">
    <property type="nucleotide sequence ID" value="NZ_BAABID010000004.1"/>
</dbReference>
<dbReference type="NCBIfam" id="TIGR02378">
    <property type="entry name" value="nirD_assim_sml"/>
    <property type="match status" value="1"/>
</dbReference>
<reference evidence="6" key="1">
    <citation type="journal article" date="2019" name="Int. J. Syst. Evol. Microbiol.">
        <title>The Global Catalogue of Microorganisms (GCM) 10K type strain sequencing project: providing services to taxonomists for standard genome sequencing and annotation.</title>
        <authorList>
            <consortium name="The Broad Institute Genomics Platform"/>
            <consortium name="The Broad Institute Genome Sequencing Center for Infectious Disease"/>
            <person name="Wu L."/>
            <person name="Ma J."/>
        </authorList>
    </citation>
    <scope>NUCLEOTIDE SEQUENCE [LARGE SCALE GENOMIC DNA]</scope>
    <source>
        <strain evidence="6">JCM 18063</strain>
    </source>
</reference>
<keyword evidence="1" id="KW-0560">Oxidoreductase</keyword>
<keyword evidence="2" id="KW-0534">Nitrate assimilation</keyword>
<dbReference type="InterPro" id="IPR036922">
    <property type="entry name" value="Rieske_2Fe-2S_sf"/>
</dbReference>
<evidence type="ECO:0000256" key="3">
    <source>
        <dbReference type="SAM" id="MobiDB-lite"/>
    </source>
</evidence>
<dbReference type="Proteomes" id="UP001500956">
    <property type="component" value="Unassembled WGS sequence"/>
</dbReference>
<dbReference type="InterPro" id="IPR017881">
    <property type="entry name" value="NirD"/>
</dbReference>
<dbReference type="Pfam" id="PF13806">
    <property type="entry name" value="Rieske_2"/>
    <property type="match status" value="1"/>
</dbReference>
<evidence type="ECO:0000313" key="5">
    <source>
        <dbReference type="EMBL" id="GAA4721729.1"/>
    </source>
</evidence>
<gene>
    <name evidence="5" type="ORF">GCM10023216_08690</name>
</gene>
<evidence type="ECO:0000256" key="1">
    <source>
        <dbReference type="ARBA" id="ARBA00023002"/>
    </source>
</evidence>
<dbReference type="InterPro" id="IPR012748">
    <property type="entry name" value="Rieske-like_NirD"/>
</dbReference>
<evidence type="ECO:0000256" key="2">
    <source>
        <dbReference type="ARBA" id="ARBA00023063"/>
    </source>
</evidence>
<feature type="region of interest" description="Disordered" evidence="3">
    <location>
        <begin position="1"/>
        <end position="22"/>
    </location>
</feature>
<keyword evidence="6" id="KW-1185">Reference proteome</keyword>
<sequence>MIPLAAAPTDRPAEIPDPEDTVTTTQDAADVAADATAGGWAAVCRLDQLVPERGAAALLRRADGAPFQVAVFRLLDDSVHAVQQLDPYAAANVMSRGIVGTRGEEPTVASPVYKQVFALRTGECLESGGKTPKAGLGAHLEAFPAEVRDGVVHVQVT</sequence>
<dbReference type="PANTHER" id="PTHR40562:SF1">
    <property type="entry name" value="NITRITE REDUCTASE (NADH) SMALL SUBUNIT"/>
    <property type="match status" value="1"/>
</dbReference>
<comment type="caution">
    <text evidence="5">The sequence shown here is derived from an EMBL/GenBank/DDBJ whole genome shotgun (WGS) entry which is preliminary data.</text>
</comment>
<dbReference type="Gene3D" id="2.102.10.10">
    <property type="entry name" value="Rieske [2Fe-2S] iron-sulphur domain"/>
    <property type="match status" value="1"/>
</dbReference>
<feature type="domain" description="Rieske-like [2Fe-2S]" evidence="4">
    <location>
        <begin position="40"/>
        <end position="155"/>
    </location>
</feature>
<proteinExistence type="predicted"/>
<organism evidence="5 6">
    <name type="scientific">Isoptericola chiayiensis</name>
    <dbReference type="NCBI Taxonomy" id="579446"/>
    <lineage>
        <taxon>Bacteria</taxon>
        <taxon>Bacillati</taxon>
        <taxon>Actinomycetota</taxon>
        <taxon>Actinomycetes</taxon>
        <taxon>Micrococcales</taxon>
        <taxon>Promicromonosporaceae</taxon>
        <taxon>Isoptericola</taxon>
    </lineage>
</organism>
<dbReference type="CDD" id="cd03529">
    <property type="entry name" value="Rieske_NirD"/>
    <property type="match status" value="1"/>
</dbReference>
<evidence type="ECO:0000259" key="4">
    <source>
        <dbReference type="Pfam" id="PF13806"/>
    </source>
</evidence>
<dbReference type="PROSITE" id="PS51300">
    <property type="entry name" value="NIRD"/>
    <property type="match status" value="1"/>
</dbReference>
<dbReference type="EMBL" id="BAABID010000004">
    <property type="protein sequence ID" value="GAA4721729.1"/>
    <property type="molecule type" value="Genomic_DNA"/>
</dbReference>
<accession>A0ABP8Y7B5</accession>
<name>A0ABP8Y7B5_9MICO</name>
<evidence type="ECO:0000313" key="6">
    <source>
        <dbReference type="Proteomes" id="UP001500956"/>
    </source>
</evidence>
<protein>
    <submittedName>
        <fullName evidence="5">Nitrite reductase (NAD(P)H) small subunit</fullName>
    </submittedName>
</protein>
<dbReference type="PANTHER" id="PTHR40562">
    <property type="match status" value="1"/>
</dbReference>
<dbReference type="SUPFAM" id="SSF50022">
    <property type="entry name" value="ISP domain"/>
    <property type="match status" value="1"/>
</dbReference>